<dbReference type="EMBL" id="JBBJCI010000023">
    <property type="protein sequence ID" value="KAK7254612.1"/>
    <property type="molecule type" value="Genomic_DNA"/>
</dbReference>
<protein>
    <submittedName>
        <fullName evidence="5">Serine racemase</fullName>
    </submittedName>
</protein>
<dbReference type="SUPFAM" id="SSF53686">
    <property type="entry name" value="Tryptophan synthase beta subunit-like PLP-dependent enzymes"/>
    <property type="match status" value="1"/>
</dbReference>
<dbReference type="Pfam" id="PF00291">
    <property type="entry name" value="PALP"/>
    <property type="match status" value="1"/>
</dbReference>
<dbReference type="Proteomes" id="UP001363151">
    <property type="component" value="Unassembled WGS sequence"/>
</dbReference>
<dbReference type="CDD" id="cd01562">
    <property type="entry name" value="Thr-dehyd"/>
    <property type="match status" value="1"/>
</dbReference>
<name>A0ABR1GF78_AURAN</name>
<dbReference type="PANTHER" id="PTHR43050:SF1">
    <property type="entry name" value="SERINE RACEMASE"/>
    <property type="match status" value="1"/>
</dbReference>
<sequence>MDPAAKLLAVLASVAVAYALTLPKRRRSLGRRGAKPPAPLPADFPVTPAKVLAASKRVAPHVHRTPVLTCGCLDAAAGRRLHFKCEVLQKTGSFKVRGATNAALLLEDAASPLVTHSSGNHAQAIALAAKLLGRDAHVVMPDTAPAVKRAAVAGYGAHITLCAPTNAARAEAAAAKCAEVGGSFVHPSDDPDVIAGQGSVAVEFLEQAPFLDALIVPVGGGGLVSGIAVYAKGLRPDLKIIGAEPALVDDAARSKAAGARLGFATGDVVPDTLADGLKTLLGDNTWPVVRDLVDDIITVDEAEIADATKLVWGRMKLCIEPSAGAGVAAATGAAFRARYPPDAYPNVGVVLCGGNLDLAKAAKTLFAEAG</sequence>
<feature type="domain" description="Tryptophan synthase beta chain-like PALP" evidence="4">
    <location>
        <begin position="59"/>
        <end position="353"/>
    </location>
</feature>
<gene>
    <name evidence="5" type="primary">SRR</name>
    <name evidence="5" type="ORF">SO694_00010227</name>
</gene>
<comment type="caution">
    <text evidence="5">The sequence shown here is derived from an EMBL/GenBank/DDBJ whole genome shotgun (WGS) entry which is preliminary data.</text>
</comment>
<evidence type="ECO:0000259" key="4">
    <source>
        <dbReference type="Pfam" id="PF00291"/>
    </source>
</evidence>
<proteinExistence type="inferred from homology"/>
<dbReference type="PANTHER" id="PTHR43050">
    <property type="entry name" value="SERINE / THREONINE RACEMASE FAMILY MEMBER"/>
    <property type="match status" value="1"/>
</dbReference>
<dbReference type="InterPro" id="IPR036052">
    <property type="entry name" value="TrpB-like_PALP_sf"/>
</dbReference>
<keyword evidence="6" id="KW-1185">Reference proteome</keyword>
<accession>A0ABR1GF78</accession>
<keyword evidence="3" id="KW-0663">Pyridoxal phosphate</keyword>
<dbReference type="Gene3D" id="3.40.50.1100">
    <property type="match status" value="2"/>
</dbReference>
<evidence type="ECO:0000256" key="3">
    <source>
        <dbReference type="ARBA" id="ARBA00022898"/>
    </source>
</evidence>
<evidence type="ECO:0000313" key="6">
    <source>
        <dbReference type="Proteomes" id="UP001363151"/>
    </source>
</evidence>
<evidence type="ECO:0000256" key="2">
    <source>
        <dbReference type="ARBA" id="ARBA00010869"/>
    </source>
</evidence>
<evidence type="ECO:0000256" key="1">
    <source>
        <dbReference type="ARBA" id="ARBA00001933"/>
    </source>
</evidence>
<dbReference type="InterPro" id="IPR001926">
    <property type="entry name" value="TrpB-like_PALP"/>
</dbReference>
<comment type="similarity">
    <text evidence="2">Belongs to the serine/threonine dehydratase family.</text>
</comment>
<reference evidence="5 6" key="1">
    <citation type="submission" date="2024-03" db="EMBL/GenBank/DDBJ databases">
        <title>Aureococcus anophagefferens CCMP1851 and Kratosvirus quantuckense: Draft genome of a second virus-susceptible host strain in the model system.</title>
        <authorList>
            <person name="Chase E."/>
            <person name="Truchon A.R."/>
            <person name="Schepens W."/>
            <person name="Wilhelm S.W."/>
        </authorList>
    </citation>
    <scope>NUCLEOTIDE SEQUENCE [LARGE SCALE GENOMIC DNA]</scope>
    <source>
        <strain evidence="5 6">CCMP1851</strain>
    </source>
</reference>
<evidence type="ECO:0000313" key="5">
    <source>
        <dbReference type="EMBL" id="KAK7254612.1"/>
    </source>
</evidence>
<organism evidence="5 6">
    <name type="scientific">Aureococcus anophagefferens</name>
    <name type="common">Harmful bloom alga</name>
    <dbReference type="NCBI Taxonomy" id="44056"/>
    <lineage>
        <taxon>Eukaryota</taxon>
        <taxon>Sar</taxon>
        <taxon>Stramenopiles</taxon>
        <taxon>Ochrophyta</taxon>
        <taxon>Pelagophyceae</taxon>
        <taxon>Pelagomonadales</taxon>
        <taxon>Pelagomonadaceae</taxon>
        <taxon>Aureococcus</taxon>
    </lineage>
</organism>
<comment type="cofactor">
    <cofactor evidence="1">
        <name>pyridoxal 5'-phosphate</name>
        <dbReference type="ChEBI" id="CHEBI:597326"/>
    </cofactor>
</comment>